<gene>
    <name evidence="3" type="ORF">POM88_046506</name>
</gene>
<evidence type="ECO:0000259" key="2">
    <source>
        <dbReference type="Pfam" id="PF08268"/>
    </source>
</evidence>
<keyword evidence="1" id="KW-0812">Transmembrane</keyword>
<accession>A0AAD8H6D0</accession>
<organism evidence="3 4">
    <name type="scientific">Heracleum sosnowskyi</name>
    <dbReference type="NCBI Taxonomy" id="360622"/>
    <lineage>
        <taxon>Eukaryota</taxon>
        <taxon>Viridiplantae</taxon>
        <taxon>Streptophyta</taxon>
        <taxon>Embryophyta</taxon>
        <taxon>Tracheophyta</taxon>
        <taxon>Spermatophyta</taxon>
        <taxon>Magnoliopsida</taxon>
        <taxon>eudicotyledons</taxon>
        <taxon>Gunneridae</taxon>
        <taxon>Pentapetalae</taxon>
        <taxon>asterids</taxon>
        <taxon>campanulids</taxon>
        <taxon>Apiales</taxon>
        <taxon>Apiaceae</taxon>
        <taxon>Apioideae</taxon>
        <taxon>apioid superclade</taxon>
        <taxon>Tordylieae</taxon>
        <taxon>Tordyliinae</taxon>
        <taxon>Heracleum</taxon>
    </lineage>
</organism>
<sequence>MSLRCGFGYDHVNDDYKVVKIVQRQVTFGKNEVEVYSLKTDEDIGSNVCFLLCWGTFVGGALNWIAFDIPTCSNAVVFGFDLGLEQFKKVPLPHLNGTNRTHISLGHVGGSLYITDNYKDSHTNVRLMDNQVAENPCRVLYISALDGSFSVTFCLMSLVLYVVLCLYDTGTGI</sequence>
<evidence type="ECO:0000256" key="1">
    <source>
        <dbReference type="SAM" id="Phobius"/>
    </source>
</evidence>
<evidence type="ECO:0000313" key="3">
    <source>
        <dbReference type="EMBL" id="KAK1362032.1"/>
    </source>
</evidence>
<keyword evidence="4" id="KW-1185">Reference proteome</keyword>
<protein>
    <recommendedName>
        <fullName evidence="2">F-box associated beta-propeller type 3 domain-containing protein</fullName>
    </recommendedName>
</protein>
<reference evidence="3" key="1">
    <citation type="submission" date="2023-02" db="EMBL/GenBank/DDBJ databases">
        <title>Genome of toxic invasive species Heracleum sosnowskyi carries increased number of genes despite the absence of recent whole-genome duplications.</title>
        <authorList>
            <person name="Schelkunov M."/>
            <person name="Shtratnikova V."/>
            <person name="Makarenko M."/>
            <person name="Klepikova A."/>
            <person name="Omelchenko D."/>
            <person name="Novikova G."/>
            <person name="Obukhova E."/>
            <person name="Bogdanov V."/>
            <person name="Penin A."/>
            <person name="Logacheva M."/>
        </authorList>
    </citation>
    <scope>NUCLEOTIDE SEQUENCE</scope>
    <source>
        <strain evidence="3">Hsosn_3</strain>
        <tissue evidence="3">Leaf</tissue>
    </source>
</reference>
<comment type="caution">
    <text evidence="3">The sequence shown here is derived from an EMBL/GenBank/DDBJ whole genome shotgun (WGS) entry which is preliminary data.</text>
</comment>
<keyword evidence="1" id="KW-1133">Transmembrane helix</keyword>
<evidence type="ECO:0000313" key="4">
    <source>
        <dbReference type="Proteomes" id="UP001237642"/>
    </source>
</evidence>
<name>A0AAD8H6D0_9APIA</name>
<proteinExistence type="predicted"/>
<dbReference type="AlphaFoldDB" id="A0AAD8H6D0"/>
<dbReference type="Proteomes" id="UP001237642">
    <property type="component" value="Unassembled WGS sequence"/>
</dbReference>
<feature type="transmembrane region" description="Helical" evidence="1">
    <location>
        <begin position="147"/>
        <end position="167"/>
    </location>
</feature>
<reference evidence="3" key="2">
    <citation type="submission" date="2023-05" db="EMBL/GenBank/DDBJ databases">
        <authorList>
            <person name="Schelkunov M.I."/>
        </authorList>
    </citation>
    <scope>NUCLEOTIDE SEQUENCE</scope>
    <source>
        <strain evidence="3">Hsosn_3</strain>
        <tissue evidence="3">Leaf</tissue>
    </source>
</reference>
<dbReference type="Pfam" id="PF08268">
    <property type="entry name" value="FBA_3"/>
    <property type="match status" value="1"/>
</dbReference>
<feature type="domain" description="F-box associated beta-propeller type 3" evidence="2">
    <location>
        <begin position="3"/>
        <end position="105"/>
    </location>
</feature>
<dbReference type="InterPro" id="IPR017451">
    <property type="entry name" value="F-box-assoc_interact_dom"/>
</dbReference>
<dbReference type="EMBL" id="JAUIZM010000010">
    <property type="protein sequence ID" value="KAK1362032.1"/>
    <property type="molecule type" value="Genomic_DNA"/>
</dbReference>
<dbReference type="InterPro" id="IPR013187">
    <property type="entry name" value="F-box-assoc_dom_typ3"/>
</dbReference>
<keyword evidence="1" id="KW-0472">Membrane</keyword>
<dbReference type="NCBIfam" id="TIGR01640">
    <property type="entry name" value="F_box_assoc_1"/>
    <property type="match status" value="1"/>
</dbReference>